<dbReference type="Proteomes" id="UP000290900">
    <property type="component" value="Unassembled WGS sequence"/>
</dbReference>
<evidence type="ECO:0000313" key="11">
    <source>
        <dbReference type="Proteomes" id="UP000290900"/>
    </source>
</evidence>
<evidence type="ECO:0000259" key="9">
    <source>
        <dbReference type="Pfam" id="PF00899"/>
    </source>
</evidence>
<dbReference type="AlphaFoldDB" id="A0A448YTE4"/>
<evidence type="ECO:0000256" key="6">
    <source>
        <dbReference type="ARBA" id="ARBA00022786"/>
    </source>
</evidence>
<dbReference type="OrthoDB" id="1708823at2759"/>
<reference evidence="10 11" key="1">
    <citation type="submission" date="2018-12" db="EMBL/GenBank/DDBJ databases">
        <authorList>
            <person name="Tiukova I."/>
            <person name="Dainat J."/>
        </authorList>
    </citation>
    <scope>NUCLEOTIDE SEQUENCE [LARGE SCALE GENOMIC DNA]</scope>
</reference>
<comment type="pathway">
    <text evidence="3">Protein modification; protein sumoylation.</text>
</comment>
<evidence type="ECO:0000313" key="10">
    <source>
        <dbReference type="EMBL" id="VEU24181.1"/>
    </source>
</evidence>
<accession>A0A448YTE4</accession>
<feature type="domain" description="THIF-type NAD/FAD binding fold" evidence="9">
    <location>
        <begin position="17"/>
        <end position="349"/>
    </location>
</feature>
<dbReference type="GO" id="GO:0016925">
    <property type="term" value="P:protein sumoylation"/>
    <property type="evidence" value="ECO:0007669"/>
    <property type="project" value="TreeGrafter"/>
</dbReference>
<dbReference type="EMBL" id="CAACVR010000075">
    <property type="protein sequence ID" value="VEU24181.1"/>
    <property type="molecule type" value="Genomic_DNA"/>
</dbReference>
<comment type="similarity">
    <text evidence="4">Belongs to the ubiquitin-activating E1 family.</text>
</comment>
<dbReference type="PRINTS" id="PR01849">
    <property type="entry name" value="UBIQUITINACT"/>
</dbReference>
<dbReference type="STRING" id="13370.A0A448YTE4"/>
<evidence type="ECO:0000256" key="1">
    <source>
        <dbReference type="ARBA" id="ARBA00004123"/>
    </source>
</evidence>
<keyword evidence="5" id="KW-0963">Cytoplasm</keyword>
<keyword evidence="11" id="KW-1185">Reference proteome</keyword>
<dbReference type="FunCoup" id="A0A448YTE4">
    <property type="interactions" value="1194"/>
</dbReference>
<dbReference type="Gene3D" id="3.40.50.720">
    <property type="entry name" value="NAD(P)-binding Rossmann-like Domain"/>
    <property type="match status" value="1"/>
</dbReference>
<dbReference type="PANTHER" id="PTHR10953">
    <property type="entry name" value="UBIQUITIN-ACTIVATING ENZYME E1"/>
    <property type="match status" value="1"/>
</dbReference>
<dbReference type="InParanoid" id="A0A448YTE4"/>
<dbReference type="InterPro" id="IPR035985">
    <property type="entry name" value="Ubiquitin-activating_enz"/>
</dbReference>
<dbReference type="InterPro" id="IPR000594">
    <property type="entry name" value="ThiF_NAD_FAD-bd"/>
</dbReference>
<dbReference type="InterPro" id="IPR000011">
    <property type="entry name" value="UBQ/SUMO-activ_enz_E1-like"/>
</dbReference>
<organism evidence="10 11">
    <name type="scientific">Brettanomyces naardenensis</name>
    <name type="common">Yeast</name>
    <dbReference type="NCBI Taxonomy" id="13370"/>
    <lineage>
        <taxon>Eukaryota</taxon>
        <taxon>Fungi</taxon>
        <taxon>Dikarya</taxon>
        <taxon>Ascomycota</taxon>
        <taxon>Saccharomycotina</taxon>
        <taxon>Pichiomycetes</taxon>
        <taxon>Pichiales</taxon>
        <taxon>Pichiaceae</taxon>
        <taxon>Brettanomyces</taxon>
    </lineage>
</organism>
<dbReference type="InterPro" id="IPR045886">
    <property type="entry name" value="ThiF/MoeB/HesA"/>
</dbReference>
<evidence type="ECO:0000256" key="4">
    <source>
        <dbReference type="ARBA" id="ARBA00005673"/>
    </source>
</evidence>
<dbReference type="SUPFAM" id="SSF69572">
    <property type="entry name" value="Activating enzymes of the ubiquitin-like proteins"/>
    <property type="match status" value="1"/>
</dbReference>
<comment type="subcellular location">
    <subcellularLocation>
        <location evidence="2">Cytoplasm</location>
    </subcellularLocation>
    <subcellularLocation>
        <location evidence="1">Nucleus</location>
    </subcellularLocation>
</comment>
<evidence type="ECO:0000256" key="3">
    <source>
        <dbReference type="ARBA" id="ARBA00004718"/>
    </source>
</evidence>
<evidence type="ECO:0000256" key="5">
    <source>
        <dbReference type="ARBA" id="ARBA00022490"/>
    </source>
</evidence>
<sequence length="353" mass="39834">MTEDNTKSLTEDEIKLYDRQIRLWGVEAQGNLRNSRILLINLTSVGVEICKNLVLGGVGGITVVDGSFVLEQDLNVNFFIDSSSVGQLKVKASERRIEELNPRVNLVTIGQNWAELGNLEGFIKDFDMVVATGLNEDEILTINGLTRKLRVPFYCSSVHGLYGFIFADLIEHKSTVRFDKQSSKKVGRIDSVSSIISISEGIENDIEIQNCVIENVYREFGELSGLFIREKYNSERKQIKKVASLLPLMLALLKFPSGLNKRIEEVHIGVDELREKGLAVSRKLGISEEVVKRDDETLERLTRQAYCEYEPVSSVLGGAVAQDVINWLVRKERPINNFAVMDGYRDELRVYTL</sequence>
<name>A0A448YTE4_BRENA</name>
<protein>
    <recommendedName>
        <fullName evidence="8">Ubiquitin-like 1-activating enzyme E1A</fullName>
    </recommendedName>
</protein>
<dbReference type="Pfam" id="PF00899">
    <property type="entry name" value="ThiF"/>
    <property type="match status" value="1"/>
</dbReference>
<dbReference type="GO" id="GO:0031510">
    <property type="term" value="C:SUMO activating enzyme complex"/>
    <property type="evidence" value="ECO:0007669"/>
    <property type="project" value="TreeGrafter"/>
</dbReference>
<evidence type="ECO:0000256" key="8">
    <source>
        <dbReference type="ARBA" id="ARBA00044354"/>
    </source>
</evidence>
<evidence type="ECO:0000256" key="7">
    <source>
        <dbReference type="ARBA" id="ARBA00023242"/>
    </source>
</evidence>
<evidence type="ECO:0000256" key="2">
    <source>
        <dbReference type="ARBA" id="ARBA00004496"/>
    </source>
</evidence>
<proteinExistence type="inferred from homology"/>
<dbReference type="PANTHER" id="PTHR10953:SF162">
    <property type="entry name" value="SUMO-ACTIVATING ENZYME SUBUNIT 1"/>
    <property type="match status" value="1"/>
</dbReference>
<gene>
    <name evidence="10" type="ORF">BRENAR_LOCUS4909</name>
</gene>
<keyword evidence="7" id="KW-0539">Nucleus</keyword>
<dbReference type="GO" id="GO:0005737">
    <property type="term" value="C:cytoplasm"/>
    <property type="evidence" value="ECO:0007669"/>
    <property type="project" value="UniProtKB-SubCell"/>
</dbReference>
<dbReference type="GO" id="GO:0019948">
    <property type="term" value="F:SUMO activating enzyme activity"/>
    <property type="evidence" value="ECO:0007669"/>
    <property type="project" value="TreeGrafter"/>
</dbReference>
<keyword evidence="6" id="KW-0833">Ubl conjugation pathway</keyword>